<dbReference type="Proteomes" id="UP001241169">
    <property type="component" value="Unassembled WGS sequence"/>
</dbReference>
<gene>
    <name evidence="1" type="ORF">CPAR01_13087</name>
</gene>
<organism evidence="1 2">
    <name type="scientific">Colletotrichum paranaense</name>
    <dbReference type="NCBI Taxonomy" id="1914294"/>
    <lineage>
        <taxon>Eukaryota</taxon>
        <taxon>Fungi</taxon>
        <taxon>Dikarya</taxon>
        <taxon>Ascomycota</taxon>
        <taxon>Pezizomycotina</taxon>
        <taxon>Sordariomycetes</taxon>
        <taxon>Hypocreomycetidae</taxon>
        <taxon>Glomerellales</taxon>
        <taxon>Glomerellaceae</taxon>
        <taxon>Colletotrichum</taxon>
        <taxon>Colletotrichum acutatum species complex</taxon>
    </lineage>
</organism>
<protein>
    <submittedName>
        <fullName evidence="1">Uncharacterized protein</fullName>
    </submittedName>
</protein>
<accession>A0ABQ9S501</accession>
<dbReference type="GeneID" id="85381240"/>
<dbReference type="EMBL" id="MOPA01000012">
    <property type="protein sequence ID" value="KAK1526559.1"/>
    <property type="molecule type" value="Genomic_DNA"/>
</dbReference>
<sequence length="103" mass="11543">MPPNYLEPRSFFLLWHTRNQDSMFLRLVGQRLSTTFVGFPAAGAVFGDIILFTAPSILSTSRCVCAGHHVVETRQLTHIRLSCRVSSFLCSCHFSCQQALPRG</sequence>
<reference evidence="1 2" key="1">
    <citation type="submission" date="2016-10" db="EMBL/GenBank/DDBJ databases">
        <title>The genome sequence of Colletotrichum fioriniae PJ7.</title>
        <authorList>
            <person name="Baroncelli R."/>
        </authorList>
    </citation>
    <scope>NUCLEOTIDE SEQUENCE [LARGE SCALE GENOMIC DNA]</scope>
    <source>
        <strain evidence="1 2">IMI 384185</strain>
    </source>
</reference>
<dbReference type="RefSeq" id="XP_060343734.1">
    <property type="nucleotide sequence ID" value="XM_060497341.1"/>
</dbReference>
<evidence type="ECO:0000313" key="2">
    <source>
        <dbReference type="Proteomes" id="UP001241169"/>
    </source>
</evidence>
<proteinExistence type="predicted"/>
<keyword evidence="2" id="KW-1185">Reference proteome</keyword>
<name>A0ABQ9S501_9PEZI</name>
<comment type="caution">
    <text evidence="1">The sequence shown here is derived from an EMBL/GenBank/DDBJ whole genome shotgun (WGS) entry which is preliminary data.</text>
</comment>
<evidence type="ECO:0000313" key="1">
    <source>
        <dbReference type="EMBL" id="KAK1526559.1"/>
    </source>
</evidence>